<dbReference type="InterPro" id="IPR028908">
    <property type="entry name" value="Tox-PL_dom"/>
</dbReference>
<dbReference type="SUPFAM" id="SSF81301">
    <property type="entry name" value="Nucleotidyltransferase"/>
    <property type="match status" value="1"/>
</dbReference>
<feature type="compositionally biased region" description="Polar residues" evidence="1">
    <location>
        <begin position="438"/>
        <end position="449"/>
    </location>
</feature>
<dbReference type="Proteomes" id="UP000019277">
    <property type="component" value="Unassembled WGS sequence"/>
</dbReference>
<organism evidence="3 4">
    <name type="scientific">Actinokineospora spheciospongiae</name>
    <dbReference type="NCBI Taxonomy" id="909613"/>
    <lineage>
        <taxon>Bacteria</taxon>
        <taxon>Bacillati</taxon>
        <taxon>Actinomycetota</taxon>
        <taxon>Actinomycetes</taxon>
        <taxon>Pseudonocardiales</taxon>
        <taxon>Pseudonocardiaceae</taxon>
        <taxon>Actinokineospora</taxon>
    </lineage>
</organism>
<gene>
    <name evidence="3" type="ORF">UO65_3916</name>
</gene>
<evidence type="ECO:0000256" key="1">
    <source>
        <dbReference type="SAM" id="MobiDB-lite"/>
    </source>
</evidence>
<dbReference type="InterPro" id="IPR043519">
    <property type="entry name" value="NT_sf"/>
</dbReference>
<dbReference type="STRING" id="909613.UO65_3916"/>
<feature type="compositionally biased region" description="Basic and acidic residues" evidence="1">
    <location>
        <begin position="1073"/>
        <end position="1087"/>
    </location>
</feature>
<dbReference type="PATRIC" id="fig|909613.9.peg.3916"/>
<evidence type="ECO:0000313" key="4">
    <source>
        <dbReference type="Proteomes" id="UP000019277"/>
    </source>
</evidence>
<protein>
    <submittedName>
        <fullName evidence="3">PE-PGRS family protein</fullName>
    </submittedName>
</protein>
<accession>W7IJ12</accession>
<dbReference type="SUPFAM" id="SSF56399">
    <property type="entry name" value="ADP-ribosylation"/>
    <property type="match status" value="1"/>
</dbReference>
<feature type="compositionally biased region" description="Low complexity" evidence="1">
    <location>
        <begin position="576"/>
        <end position="588"/>
    </location>
</feature>
<reference evidence="3 4" key="1">
    <citation type="journal article" date="2014" name="Genome Announc.">
        <title>Draft Genome Sequence of the Antitrypanosomally Active Sponge-Associated Bacterium Actinokineospora sp. Strain EG49.</title>
        <authorList>
            <person name="Harjes J."/>
            <person name="Ryu T."/>
            <person name="Abdelmohsen U.R."/>
            <person name="Moitinho-Silva L."/>
            <person name="Horn H."/>
            <person name="Ravasi T."/>
            <person name="Hentschel U."/>
        </authorList>
    </citation>
    <scope>NUCLEOTIDE SEQUENCE [LARGE SCALE GENOMIC DNA]</scope>
    <source>
        <strain evidence="3 4">EG49</strain>
    </source>
</reference>
<evidence type="ECO:0000313" key="3">
    <source>
        <dbReference type="EMBL" id="EWC60775.1"/>
    </source>
</evidence>
<feature type="compositionally biased region" description="Low complexity" evidence="1">
    <location>
        <begin position="988"/>
        <end position="1001"/>
    </location>
</feature>
<keyword evidence="4" id="KW-1185">Reference proteome</keyword>
<feature type="region of interest" description="Disordered" evidence="1">
    <location>
        <begin position="982"/>
        <end position="1036"/>
    </location>
</feature>
<dbReference type="Gene3D" id="3.30.460.10">
    <property type="entry name" value="Beta Polymerase, domain 2"/>
    <property type="match status" value="1"/>
</dbReference>
<feature type="region of interest" description="Disordered" evidence="1">
    <location>
        <begin position="1"/>
        <end position="76"/>
    </location>
</feature>
<dbReference type="Gene3D" id="3.90.176.10">
    <property type="entry name" value="Toxin ADP-ribosyltransferase, Chain A, domain 1"/>
    <property type="match status" value="1"/>
</dbReference>
<feature type="region of interest" description="Disordered" evidence="1">
    <location>
        <begin position="1069"/>
        <end position="1094"/>
    </location>
</feature>
<dbReference type="Pfam" id="PF15644">
    <property type="entry name" value="Gln_amidase"/>
    <property type="match status" value="1"/>
</dbReference>
<feature type="compositionally biased region" description="Basic and acidic residues" evidence="1">
    <location>
        <begin position="590"/>
        <end position="610"/>
    </location>
</feature>
<feature type="region of interest" description="Disordered" evidence="1">
    <location>
        <begin position="825"/>
        <end position="879"/>
    </location>
</feature>
<feature type="compositionally biased region" description="Basic and acidic residues" evidence="1">
    <location>
        <begin position="450"/>
        <end position="464"/>
    </location>
</feature>
<dbReference type="EMBL" id="AYXG01000145">
    <property type="protein sequence ID" value="EWC60775.1"/>
    <property type="molecule type" value="Genomic_DNA"/>
</dbReference>
<comment type="caution">
    <text evidence="3">The sequence shown here is derived from an EMBL/GenBank/DDBJ whole genome shotgun (WGS) entry which is preliminary data.</text>
</comment>
<dbReference type="AlphaFoldDB" id="W7IJ12"/>
<feature type="compositionally biased region" description="Basic and acidic residues" evidence="1">
    <location>
        <begin position="501"/>
        <end position="510"/>
    </location>
</feature>
<proteinExistence type="predicted"/>
<feature type="domain" description="Tox-PL" evidence="2">
    <location>
        <begin position="698"/>
        <end position="799"/>
    </location>
</feature>
<feature type="region of interest" description="Disordered" evidence="1">
    <location>
        <begin position="294"/>
        <end position="621"/>
    </location>
</feature>
<evidence type="ECO:0000259" key="2">
    <source>
        <dbReference type="Pfam" id="PF15644"/>
    </source>
</evidence>
<feature type="compositionally biased region" description="Basic and acidic residues" evidence="1">
    <location>
        <begin position="294"/>
        <end position="308"/>
    </location>
</feature>
<feature type="compositionally biased region" description="Basic and acidic residues" evidence="1">
    <location>
        <begin position="1"/>
        <end position="24"/>
    </location>
</feature>
<sequence length="1255" mass="135308">MPKRADPKPDHAFETSTPDEDKPNDTASGGGSPAGDEPVDTEQDTPPPVQSSITDALEPSTEPPDISDGYLYDPDYRAGREQNASFARLVLGPEHKTDRLDALTSEALRLRDAAPELARLSDAGAIALHTYTEHDVFDNVNSAMRVGPGRDSRAFESMVDANRAIVSAINELPARRLSMVRGITTSRGAAGARWIASQYEVGKTTVEPALVSATIKEHPDDKSGFGDDVEIHVEGKTARDIQALSLKDGEREGITKPGSQWHTVSKETREVLGADGALREKTIIHVKEVVAGDPEHLGPREAEAELNRRRGINAAERTRREAEAAKAAAGGGNSPIFDALGGDGAEASTPDGDAPRPNRSPGESLRNRLDGDGTASSRDAGSDEASGARRADRQGEARSEHRTQPDGNARESAARRPGATTAPHQPDTAHTPDRAEAPTSTRADQAQSTPRDRVDGRIPAHRAEAPAPPRPDNAQGAPHRSGTAPDSPGSDHSRNPSQREGSPDPERLDHGQGAPQRTGAPDSAHPGQGAPRQRTGATDALRSEDPPTGPRHRDEVAPGHRTAAPEANRPDNAHTAAPQARPGGQPAPLRRSDHAQTVRLPDEHRPRSNEHPPPANPRRLMSSGRMADLTQPVDPRLSSSQQWGRLSRATRPPFEAAIHAGTAHPFDAGRYLAAEHPKIAVVNPGFRHPLAHENGFRTNCTRVATASALRHAGIEAEAGPVRPEHLDSHGTLEYVQDRLGGSWQEHRDFDSVIREMRGRATGSRAVVAVEFVGPGGTTHKHVADVVHTRHGVAFVDGQSNTLLHLPTNAHRVRLLPYDLEEVSRRHRERAVGTPPGQHRGEGGFGGAEPDPGADRPHGSEDAGTPADRGTPAVDPRGLPTAEEVRQYLRRPEVEAAMRLADRASLRDDSAKITVRANGEALRLHVGEAIAVLLPRHPELLRSMRNTPFLETSFLQRPQALANLLSHHEAVGILNDCLDRTEDGGGAARAGEPSAAPRPASRTPEQVRIADDARGFANDTPVDQRQQGGYDSSRDGDDDYRREYLESLFSNWAGKQRLLHSLAAEVAEAAGGEAHSRRSEKSRVRAWDKASAPGRTPAQLTDLVGSKVQFHTMSDAYRGLAALLSIVDRPGSPFEIVTFDDRFAKPQVSGYRDLQMTVRMTLPDGSAHVGELRLHLYKIDEVARYEHALYEVRRDIRAMAAERAAAENAGRAPEDRVAPRMAAREQALVDSILRREQELFGAAFAEAGGTTESDEA</sequence>
<dbReference type="eggNOG" id="COG2357">
    <property type="taxonomic scope" value="Bacteria"/>
</dbReference>
<feature type="compositionally biased region" description="Basic and acidic residues" evidence="1">
    <location>
        <begin position="386"/>
        <end position="414"/>
    </location>
</feature>
<feature type="compositionally biased region" description="Basic and acidic residues" evidence="1">
    <location>
        <begin position="541"/>
        <end position="558"/>
    </location>
</feature>
<name>W7IJ12_9PSEU</name>